<feature type="region of interest" description="Disordered" evidence="1">
    <location>
        <begin position="1"/>
        <end position="27"/>
    </location>
</feature>
<sequence>MDDSGHRENGRHKPPQGQISVSCFVSG</sequence>
<dbReference type="EMBL" id="KI630592">
    <property type="protein sequence ID" value="EYU36765.1"/>
    <property type="molecule type" value="Genomic_DNA"/>
</dbReference>
<gene>
    <name evidence="2" type="ORF">MIMGU_mgv1a0134692mg</name>
</gene>
<keyword evidence="3" id="KW-1185">Reference proteome</keyword>
<feature type="non-terminal residue" evidence="2">
    <location>
        <position position="27"/>
    </location>
</feature>
<protein>
    <submittedName>
        <fullName evidence="2">Uncharacterized protein</fullName>
    </submittedName>
</protein>
<dbReference type="Proteomes" id="UP000030748">
    <property type="component" value="Unassembled WGS sequence"/>
</dbReference>
<organism evidence="2 3">
    <name type="scientific">Erythranthe guttata</name>
    <name type="common">Yellow monkey flower</name>
    <name type="synonym">Mimulus guttatus</name>
    <dbReference type="NCBI Taxonomy" id="4155"/>
    <lineage>
        <taxon>Eukaryota</taxon>
        <taxon>Viridiplantae</taxon>
        <taxon>Streptophyta</taxon>
        <taxon>Embryophyta</taxon>
        <taxon>Tracheophyta</taxon>
        <taxon>Spermatophyta</taxon>
        <taxon>Magnoliopsida</taxon>
        <taxon>eudicotyledons</taxon>
        <taxon>Gunneridae</taxon>
        <taxon>Pentapetalae</taxon>
        <taxon>asterids</taxon>
        <taxon>lamiids</taxon>
        <taxon>Lamiales</taxon>
        <taxon>Phrymaceae</taxon>
        <taxon>Erythranthe</taxon>
    </lineage>
</organism>
<proteinExistence type="predicted"/>
<evidence type="ECO:0000313" key="2">
    <source>
        <dbReference type="EMBL" id="EYU36765.1"/>
    </source>
</evidence>
<evidence type="ECO:0000313" key="3">
    <source>
        <dbReference type="Proteomes" id="UP000030748"/>
    </source>
</evidence>
<accession>A0A022RCY3</accession>
<feature type="compositionally biased region" description="Polar residues" evidence="1">
    <location>
        <begin position="17"/>
        <end position="27"/>
    </location>
</feature>
<evidence type="ECO:0000256" key="1">
    <source>
        <dbReference type="SAM" id="MobiDB-lite"/>
    </source>
</evidence>
<dbReference type="AlphaFoldDB" id="A0A022RCY3"/>
<name>A0A022RCY3_ERYGU</name>
<reference evidence="2 3" key="1">
    <citation type="journal article" date="2013" name="Proc. Natl. Acad. Sci. U.S.A.">
        <title>Fine-scale variation in meiotic recombination in Mimulus inferred from population shotgun sequencing.</title>
        <authorList>
            <person name="Hellsten U."/>
            <person name="Wright K.M."/>
            <person name="Jenkins J."/>
            <person name="Shu S."/>
            <person name="Yuan Y."/>
            <person name="Wessler S.R."/>
            <person name="Schmutz J."/>
            <person name="Willis J.H."/>
            <person name="Rokhsar D.S."/>
        </authorList>
    </citation>
    <scope>NUCLEOTIDE SEQUENCE [LARGE SCALE GENOMIC DNA]</scope>
    <source>
        <strain evidence="3">cv. DUN x IM62</strain>
    </source>
</reference>